<evidence type="ECO:0000313" key="1">
    <source>
        <dbReference type="EMBL" id="TXN36295.1"/>
    </source>
</evidence>
<gene>
    <name evidence="1" type="ORF">FVB32_13540</name>
</gene>
<keyword evidence="2" id="KW-1185">Reference proteome</keyword>
<protein>
    <submittedName>
        <fullName evidence="1">M1 family metallopeptidase</fullName>
    </submittedName>
</protein>
<reference evidence="1 2" key="1">
    <citation type="submission" date="2019-08" db="EMBL/GenBank/DDBJ databases">
        <title>Professor.</title>
        <authorList>
            <person name="Park J.S."/>
        </authorList>
    </citation>
    <scope>NUCLEOTIDE SEQUENCE [LARGE SCALE GENOMIC DNA]</scope>
    <source>
        <strain evidence="1 2">176CP5-101</strain>
    </source>
</reference>
<dbReference type="EMBL" id="VRUR01000002">
    <property type="protein sequence ID" value="TXN36295.1"/>
    <property type="molecule type" value="Genomic_DNA"/>
</dbReference>
<sequence>MRQKFTYVNDSNRGLLTLYFNDWNHAYSSKKTALAKKFGEEFNKSLHLANDKNRGFTRITSIVDSDYRGVKWERTRAIDIIKVMLNKPLEPGASAELFLTYQVDLPSSRYTDYGHGYRRGYYLRDWYLTPAVFDDKWHLYSNKDLNDQITDVTNTEIRITYPKGLHLATNFEVNSNTDFSIGNEAHLIGKQQKNSQILLTPLKDFTTHITNYLTVTSDIETSKYDEISQGISINKIAKFIRDNLGEYPHKNLLVAEVDYNRSPLYGINQLPNFIRPYREQFQFEMKFLKTALNSILKETLFLDERKEKWVMDGIVYYLLIKYVDEYYPDQKLTGKLSRLWGFRSYNLAKTDFNEQYYLLQMLSVRRNDHQALATPSDSLTRFNQRIANSYKAGLGMAYLGEYIGYDKIDSTILEFYDQFKLHPNLKAKTLETMLRKKSTKDISWFFDEYVALRTNIDFKIRKVTKTEDSISFTIKNRTGSNVPISLFGLQKDSVVSKYWFKDIDTSRTFTIPRNNETRLVLNYDKKIPEVNQRNNWKSLNGFFSSNKKLQLRFLKDIENPYYNQLFYVPEFKFDVNNGLSAGISLNNRPIINQPFSFDIKPRYSMKEKSLVGSVGFRIRDFFDKGKLNSINYTMSASSAFFDINSRFTTITPAVNFIWRPNDFISNRRQFLFVRLRNVFRNIDEGIIDQIDTEPDFSVFNVRYGDVDNNILRYRSWVLDGQVSGNFSKLSFEWEQRTLFDNNRQLNLRLYAGKFISNATDSDFFSFALDRPTDYLFDLNYLNRSQNASGLTSQQFILSEGGFKSIFDDRFGNDWIVTGNLSFNVWQWIELYGDIGAIKNRGENARFKYDSGVRLNFVTDFFELYFPVYSNNGYEIAQPNYGERIRFVVTLSPKTLIRLFTRKWF</sequence>
<proteinExistence type="predicted"/>
<name>A0A5C8V5G8_9FLAO</name>
<dbReference type="AlphaFoldDB" id="A0A5C8V5G8"/>
<organism evidence="1 2">
    <name type="scientific">Flagellimonas hymeniacidonis</name>
    <dbReference type="NCBI Taxonomy" id="2603628"/>
    <lineage>
        <taxon>Bacteria</taxon>
        <taxon>Pseudomonadati</taxon>
        <taxon>Bacteroidota</taxon>
        <taxon>Flavobacteriia</taxon>
        <taxon>Flavobacteriales</taxon>
        <taxon>Flavobacteriaceae</taxon>
        <taxon>Flagellimonas</taxon>
    </lineage>
</organism>
<dbReference type="Proteomes" id="UP000321456">
    <property type="component" value="Unassembled WGS sequence"/>
</dbReference>
<comment type="caution">
    <text evidence="1">The sequence shown here is derived from an EMBL/GenBank/DDBJ whole genome shotgun (WGS) entry which is preliminary data.</text>
</comment>
<dbReference type="Gene3D" id="1.10.390.10">
    <property type="entry name" value="Neutral Protease Domain 2"/>
    <property type="match status" value="1"/>
</dbReference>
<accession>A0A5C8V5G8</accession>
<dbReference type="InterPro" id="IPR027268">
    <property type="entry name" value="Peptidase_M4/M1_CTD_sf"/>
</dbReference>
<evidence type="ECO:0000313" key="2">
    <source>
        <dbReference type="Proteomes" id="UP000321456"/>
    </source>
</evidence>